<feature type="non-terminal residue" evidence="1">
    <location>
        <position position="1"/>
    </location>
</feature>
<proteinExistence type="predicted"/>
<reference evidence="1" key="1">
    <citation type="submission" date="2018-05" db="EMBL/GenBank/DDBJ databases">
        <title>Draft genome of Mucuna pruriens seed.</title>
        <authorList>
            <person name="Nnadi N.E."/>
            <person name="Vos R."/>
            <person name="Hasami M.H."/>
            <person name="Devisetty U.K."/>
            <person name="Aguiy J.C."/>
        </authorList>
    </citation>
    <scope>NUCLEOTIDE SEQUENCE [LARGE SCALE GENOMIC DNA]</scope>
    <source>
        <strain evidence="1">JCA_2017</strain>
    </source>
</reference>
<name>A0A371E4P4_MUCPR</name>
<organism evidence="1 2">
    <name type="scientific">Mucuna pruriens</name>
    <name type="common">Velvet bean</name>
    <name type="synonym">Dolichos pruriens</name>
    <dbReference type="NCBI Taxonomy" id="157652"/>
    <lineage>
        <taxon>Eukaryota</taxon>
        <taxon>Viridiplantae</taxon>
        <taxon>Streptophyta</taxon>
        <taxon>Embryophyta</taxon>
        <taxon>Tracheophyta</taxon>
        <taxon>Spermatophyta</taxon>
        <taxon>Magnoliopsida</taxon>
        <taxon>eudicotyledons</taxon>
        <taxon>Gunneridae</taxon>
        <taxon>Pentapetalae</taxon>
        <taxon>rosids</taxon>
        <taxon>fabids</taxon>
        <taxon>Fabales</taxon>
        <taxon>Fabaceae</taxon>
        <taxon>Papilionoideae</taxon>
        <taxon>50 kb inversion clade</taxon>
        <taxon>NPAAA clade</taxon>
        <taxon>indigoferoid/millettioid clade</taxon>
        <taxon>Phaseoleae</taxon>
        <taxon>Mucuna</taxon>
    </lineage>
</organism>
<sequence length="214" mass="23753">MRMKRQEGLPCSIPEWSQSKREVVLSSVTVAPEENEVGSEEAAPSFTPVRRNLLCVLRNRSVNKEERSEYTTDITKRGVLGGGVVKREAFVFVCKLVGMVDGVITSMAESCFICRAEQGGHLRQHHLPSSASFIDSRHYIFKFLLLGFNIGYLPITMDPSIGISPQIVTVNVIRSNMFSHQNVGVISGGGRGDSNGRQDLAYPPLFRAQKKHLF</sequence>
<protein>
    <submittedName>
        <fullName evidence="1">Uncharacterized protein</fullName>
    </submittedName>
</protein>
<accession>A0A371E4P4</accession>
<gene>
    <name evidence="1" type="ORF">CR513_60863</name>
</gene>
<keyword evidence="2" id="KW-1185">Reference proteome</keyword>
<dbReference type="Proteomes" id="UP000257109">
    <property type="component" value="Unassembled WGS sequence"/>
</dbReference>
<evidence type="ECO:0000313" key="1">
    <source>
        <dbReference type="EMBL" id="RDX60957.1"/>
    </source>
</evidence>
<dbReference type="EMBL" id="QJKJ01016461">
    <property type="protein sequence ID" value="RDX60957.1"/>
    <property type="molecule type" value="Genomic_DNA"/>
</dbReference>
<evidence type="ECO:0000313" key="2">
    <source>
        <dbReference type="Proteomes" id="UP000257109"/>
    </source>
</evidence>
<comment type="caution">
    <text evidence="1">The sequence shown here is derived from an EMBL/GenBank/DDBJ whole genome shotgun (WGS) entry which is preliminary data.</text>
</comment>
<dbReference type="AlphaFoldDB" id="A0A371E4P4"/>